<feature type="compositionally biased region" description="Gly residues" evidence="2">
    <location>
        <begin position="328"/>
        <end position="339"/>
    </location>
</feature>
<keyword evidence="1" id="KW-0809">Transit peptide</keyword>
<dbReference type="InterPro" id="IPR039206">
    <property type="entry name" value="MORF/ORRM1/DAG-like"/>
</dbReference>
<dbReference type="GO" id="GO:0016554">
    <property type="term" value="P:cytidine to uridine editing"/>
    <property type="evidence" value="ECO:0007669"/>
    <property type="project" value="InterPro"/>
</dbReference>
<dbReference type="Proteomes" id="UP000077755">
    <property type="component" value="Chromosome 1"/>
</dbReference>
<dbReference type="InterPro" id="IPR054059">
    <property type="entry name" value="MORF/ORRM1/DAG-like_MORF"/>
</dbReference>
<evidence type="ECO:0000256" key="2">
    <source>
        <dbReference type="SAM" id="MobiDB-lite"/>
    </source>
</evidence>
<gene>
    <name evidence="4" type="ORF">DCAR_0101833</name>
</gene>
<feature type="region of interest" description="Disordered" evidence="2">
    <location>
        <begin position="174"/>
        <end position="339"/>
    </location>
</feature>
<dbReference type="PANTHER" id="PTHR31346">
    <property type="entry name" value="MULTIPLE ORGANELLAR RNA EDITING FACTOR 2, CHLOROPLASTIC-RELATED-RELATED"/>
    <property type="match status" value="1"/>
</dbReference>
<dbReference type="Pfam" id="PF21864">
    <property type="entry name" value="MORF_dom"/>
    <property type="match status" value="1"/>
</dbReference>
<sequence length="438" mass="46684">MAMLSILRRRSALSLSSIILSPSLSSSSSFSPAHLSHSTPPNPNPPPFLPSLLRSFRSTNISLARNAYPNDDDTKFGPDDILFEGCDYNHWLITMDFPKDPSPSPEEMVETYVQTAAKVLGSVEEAKKKIYACSTTTYNGFQVQVSEEVSKKFEGLPGVVFILPDSYIDPVNKQYGGDKYDNGVITHRPPPVQYGRQGGRFGDRNREFNRPSRPRGEYQQRDQAFDNRGPSQRDQAFDNRGPSQASAGNFRPPQNPTPQQNYGPPRVAPVNNSAGGQDNYQGQMRDQMHPNQGNYNQNQRGDSYPQGRRMSSGEFNNNAPQQGINWQGAGGNHGQTAGGNYGQTAGGSYGQGAGGSYGQGAGGNYVQGAGGTGSYVQGAGGSYGQGAGGSYGQSAGGSYGQEGGGSYRQGAGGTYGQGVGGSGQGVIGNYGQERYVQI</sequence>
<evidence type="ECO:0000313" key="4">
    <source>
        <dbReference type="EMBL" id="WOG82667.1"/>
    </source>
</evidence>
<protein>
    <recommendedName>
        <fullName evidence="3">MORF/ORRM1/DAG-like MORF domain-containing protein</fullName>
    </recommendedName>
</protein>
<reference evidence="4" key="2">
    <citation type="submission" date="2022-03" db="EMBL/GenBank/DDBJ databases">
        <title>Draft title - Genomic analysis of global carrot germplasm unveils the trajectory of domestication and the origin of high carotenoid orange carrot.</title>
        <authorList>
            <person name="Iorizzo M."/>
            <person name="Ellison S."/>
            <person name="Senalik D."/>
            <person name="Macko-Podgorni A."/>
            <person name="Grzebelus D."/>
            <person name="Bostan H."/>
            <person name="Rolling W."/>
            <person name="Curaba J."/>
            <person name="Simon P."/>
        </authorList>
    </citation>
    <scope>NUCLEOTIDE SEQUENCE</scope>
    <source>
        <tissue evidence="4">Leaf</tissue>
    </source>
</reference>
<feature type="region of interest" description="Disordered" evidence="2">
    <location>
        <begin position="388"/>
        <end position="430"/>
    </location>
</feature>
<evidence type="ECO:0000256" key="1">
    <source>
        <dbReference type="ARBA" id="ARBA00022946"/>
    </source>
</evidence>
<feature type="domain" description="MORF/ORRM1/DAG-like MORF" evidence="3">
    <location>
        <begin position="88"/>
        <end position="180"/>
    </location>
</feature>
<feature type="compositionally biased region" description="Polar residues" evidence="2">
    <location>
        <begin position="313"/>
        <end position="325"/>
    </location>
</feature>
<feature type="compositionally biased region" description="Polar residues" evidence="2">
    <location>
        <begin position="270"/>
        <end position="301"/>
    </location>
</feature>
<dbReference type="Gene3D" id="3.30.70.80">
    <property type="entry name" value="Peptidase S8 propeptide/proteinase inhibitor I9"/>
    <property type="match status" value="1"/>
</dbReference>
<organism evidence="4 5">
    <name type="scientific">Daucus carota subsp. sativus</name>
    <name type="common">Carrot</name>
    <dbReference type="NCBI Taxonomy" id="79200"/>
    <lineage>
        <taxon>Eukaryota</taxon>
        <taxon>Viridiplantae</taxon>
        <taxon>Streptophyta</taxon>
        <taxon>Embryophyta</taxon>
        <taxon>Tracheophyta</taxon>
        <taxon>Spermatophyta</taxon>
        <taxon>Magnoliopsida</taxon>
        <taxon>eudicotyledons</taxon>
        <taxon>Gunneridae</taxon>
        <taxon>Pentapetalae</taxon>
        <taxon>asterids</taxon>
        <taxon>campanulids</taxon>
        <taxon>Apiales</taxon>
        <taxon>Apiaceae</taxon>
        <taxon>Apioideae</taxon>
        <taxon>Scandiceae</taxon>
        <taxon>Daucinae</taxon>
        <taxon>Daucus</taxon>
        <taxon>Daucus sect. Daucus</taxon>
    </lineage>
</organism>
<feature type="compositionally biased region" description="Basic and acidic residues" evidence="2">
    <location>
        <begin position="201"/>
        <end position="225"/>
    </location>
</feature>
<feature type="compositionally biased region" description="Low complexity" evidence="2">
    <location>
        <begin position="30"/>
        <end position="39"/>
    </location>
</feature>
<dbReference type="AlphaFoldDB" id="A0AAF1AJF5"/>
<accession>A0AAF1AJF5</accession>
<dbReference type="PANTHER" id="PTHR31346:SF5">
    <property type="entry name" value="MULTIPLE ORGANELLAR RNA EDITING FACTOR 1, MITOCHONDRIAL"/>
    <property type="match status" value="1"/>
</dbReference>
<reference evidence="4" key="1">
    <citation type="journal article" date="2016" name="Nat. Genet.">
        <title>A high-quality carrot genome assembly provides new insights into carotenoid accumulation and asterid genome evolution.</title>
        <authorList>
            <person name="Iorizzo M."/>
            <person name="Ellison S."/>
            <person name="Senalik D."/>
            <person name="Zeng P."/>
            <person name="Satapoomin P."/>
            <person name="Huang J."/>
            <person name="Bowman M."/>
            <person name="Iovene M."/>
            <person name="Sanseverino W."/>
            <person name="Cavagnaro P."/>
            <person name="Yildiz M."/>
            <person name="Macko-Podgorni A."/>
            <person name="Moranska E."/>
            <person name="Grzebelus E."/>
            <person name="Grzebelus D."/>
            <person name="Ashrafi H."/>
            <person name="Zheng Z."/>
            <person name="Cheng S."/>
            <person name="Spooner D."/>
            <person name="Van Deynze A."/>
            <person name="Simon P."/>
        </authorList>
    </citation>
    <scope>NUCLEOTIDE SEQUENCE</scope>
    <source>
        <tissue evidence="4">Leaf</tissue>
    </source>
</reference>
<evidence type="ECO:0000313" key="5">
    <source>
        <dbReference type="Proteomes" id="UP000077755"/>
    </source>
</evidence>
<dbReference type="EMBL" id="CP093343">
    <property type="protein sequence ID" value="WOG82667.1"/>
    <property type="molecule type" value="Genomic_DNA"/>
</dbReference>
<evidence type="ECO:0000259" key="3">
    <source>
        <dbReference type="Pfam" id="PF21864"/>
    </source>
</evidence>
<dbReference type="GO" id="GO:0080156">
    <property type="term" value="P:mitochondrial mRNA modification"/>
    <property type="evidence" value="ECO:0007669"/>
    <property type="project" value="TreeGrafter"/>
</dbReference>
<proteinExistence type="predicted"/>
<feature type="compositionally biased region" description="Pro residues" evidence="2">
    <location>
        <begin position="40"/>
        <end position="49"/>
    </location>
</feature>
<dbReference type="InterPro" id="IPR037045">
    <property type="entry name" value="S8pro/Inhibitor_I9_sf"/>
</dbReference>
<name>A0AAF1AJF5_DAUCS</name>
<feature type="region of interest" description="Disordered" evidence="2">
    <location>
        <begin position="30"/>
        <end position="49"/>
    </location>
</feature>
<feature type="compositionally biased region" description="Gly residues" evidence="2">
    <location>
        <begin position="388"/>
        <end position="428"/>
    </location>
</feature>
<dbReference type="GO" id="GO:0005739">
    <property type="term" value="C:mitochondrion"/>
    <property type="evidence" value="ECO:0007669"/>
    <property type="project" value="TreeGrafter"/>
</dbReference>
<keyword evidence="5" id="KW-1185">Reference proteome</keyword>